<dbReference type="AlphaFoldDB" id="A0A2T5B8B8"/>
<dbReference type="EMBL" id="PZZZ01000004">
    <property type="protein sequence ID" value="PTM95235.1"/>
    <property type="molecule type" value="Genomic_DNA"/>
</dbReference>
<protein>
    <submittedName>
        <fullName evidence="1">Uncharacterized protein</fullName>
    </submittedName>
</protein>
<proteinExistence type="predicted"/>
<sequence>MIWTVVIACLFLAGFLFMRTQRRDDAKPSAPDTGLAILQFGHAYPNEAIREVVSTADGNGHFLRLHDGKVGFMRAHGQHFASRLIEPGGVRVRHTASGSGLVLEFAEDAEGREAGSFEFRTSADAAEVSLWLLGSLVPAGGIDEAPAAVTDER</sequence>
<evidence type="ECO:0000313" key="2">
    <source>
        <dbReference type="Proteomes" id="UP000241247"/>
    </source>
</evidence>
<dbReference type="Proteomes" id="UP000241247">
    <property type="component" value="Unassembled WGS sequence"/>
</dbReference>
<organism evidence="1 2">
    <name type="scientific">Mycoplana dimorpha</name>
    <dbReference type="NCBI Taxonomy" id="28320"/>
    <lineage>
        <taxon>Bacteria</taxon>
        <taxon>Pseudomonadati</taxon>
        <taxon>Pseudomonadota</taxon>
        <taxon>Alphaproteobacteria</taxon>
        <taxon>Hyphomicrobiales</taxon>
        <taxon>Rhizobiaceae</taxon>
        <taxon>Mycoplana</taxon>
    </lineage>
</organism>
<dbReference type="OrthoDB" id="8445114at2"/>
<gene>
    <name evidence="1" type="ORF">C7449_104309</name>
</gene>
<accession>A0A2T5B8B8</accession>
<name>A0A2T5B8B8_MYCDI</name>
<dbReference type="RefSeq" id="WP_108002959.1">
    <property type="nucleotide sequence ID" value="NZ_JBHEEX010000007.1"/>
</dbReference>
<reference evidence="1 2" key="1">
    <citation type="submission" date="2018-04" db="EMBL/GenBank/DDBJ databases">
        <title>Genomic Encyclopedia of Type Strains, Phase IV (KMG-IV): sequencing the most valuable type-strain genomes for metagenomic binning, comparative biology and taxonomic classification.</title>
        <authorList>
            <person name="Goeker M."/>
        </authorList>
    </citation>
    <scope>NUCLEOTIDE SEQUENCE [LARGE SCALE GENOMIC DNA]</scope>
    <source>
        <strain evidence="1 2">DSM 7138</strain>
    </source>
</reference>
<comment type="caution">
    <text evidence="1">The sequence shown here is derived from an EMBL/GenBank/DDBJ whole genome shotgun (WGS) entry which is preliminary data.</text>
</comment>
<evidence type="ECO:0000313" key="1">
    <source>
        <dbReference type="EMBL" id="PTM95235.1"/>
    </source>
</evidence>
<keyword evidence="2" id="KW-1185">Reference proteome</keyword>